<dbReference type="InterPro" id="IPR029063">
    <property type="entry name" value="SAM-dependent_MTases_sf"/>
</dbReference>
<dbReference type="Pfam" id="PF13649">
    <property type="entry name" value="Methyltransf_25"/>
    <property type="match status" value="1"/>
</dbReference>
<keyword evidence="3" id="KW-0489">Methyltransferase</keyword>
<reference evidence="3 4" key="1">
    <citation type="submission" date="2016-11" db="EMBL/GenBank/DDBJ databases">
        <authorList>
            <person name="Jaros S."/>
            <person name="Januszkiewicz K."/>
            <person name="Wedrychowicz H."/>
        </authorList>
    </citation>
    <scope>NUCLEOTIDE SEQUENCE [LARGE SCALE GENOMIC DNA]</scope>
    <source>
        <strain evidence="3 4">DSM 15212</strain>
    </source>
</reference>
<dbReference type="AlphaFoldDB" id="A0A1M6Q7B2"/>
<dbReference type="PANTHER" id="PTHR43861">
    <property type="entry name" value="TRANS-ACONITATE 2-METHYLTRANSFERASE-RELATED"/>
    <property type="match status" value="1"/>
</dbReference>
<keyword evidence="4" id="KW-1185">Reference proteome</keyword>
<keyword evidence="3" id="KW-0830">Ubiquinone</keyword>
<evidence type="ECO:0000313" key="4">
    <source>
        <dbReference type="Proteomes" id="UP000184465"/>
    </source>
</evidence>
<feature type="domain" description="Methyltransferase" evidence="2">
    <location>
        <begin position="43"/>
        <end position="139"/>
    </location>
</feature>
<dbReference type="OrthoDB" id="465705at2"/>
<gene>
    <name evidence="3" type="ORF">SAMN02745912_02446</name>
</gene>
<sequence>MSKIYYEYAGEYDYIFKKKNYELESDFLNEIFNQYSTLLPKTVADMGCGTSSHLFYLVQKHGFCAYGVDISENMIALSRKKFKNSKIEGSFIKSSDEKIILPEQVSLILCMFSTFNHKTNKDLALKALNNYYQNLRSNGLLVIDLMDSEHFINHFLTRFSKPCFHEGYTFTVHHKKLDNGVIEIIKNYHFNRVEDDLSFVDTFRYYIYSLEDIKKLLDLAGFKIVDKYKSFTSKTEGHRNIVIAKK</sequence>
<dbReference type="EMBL" id="FRAG01000031">
    <property type="protein sequence ID" value="SHK16038.1"/>
    <property type="molecule type" value="Genomic_DNA"/>
</dbReference>
<dbReference type="SUPFAM" id="SSF53335">
    <property type="entry name" value="S-adenosyl-L-methionine-dependent methyltransferases"/>
    <property type="match status" value="1"/>
</dbReference>
<dbReference type="STRING" id="1121301.SAMN02745912_02446"/>
<keyword evidence="1" id="KW-0808">Transferase</keyword>
<dbReference type="CDD" id="cd02440">
    <property type="entry name" value="AdoMet_MTases"/>
    <property type="match status" value="1"/>
</dbReference>
<dbReference type="Gene3D" id="2.20.25.110">
    <property type="entry name" value="S-adenosyl-L-methionine-dependent methyltransferases"/>
    <property type="match status" value="1"/>
</dbReference>
<evidence type="ECO:0000259" key="2">
    <source>
        <dbReference type="Pfam" id="PF13649"/>
    </source>
</evidence>
<proteinExistence type="predicted"/>
<dbReference type="Gene3D" id="3.40.50.150">
    <property type="entry name" value="Vaccinia Virus protein VP39"/>
    <property type="match status" value="1"/>
</dbReference>
<name>A0A1M6Q7B2_PARC5</name>
<evidence type="ECO:0000313" key="3">
    <source>
        <dbReference type="EMBL" id="SHK16038.1"/>
    </source>
</evidence>
<dbReference type="GO" id="GO:0008168">
    <property type="term" value="F:methyltransferase activity"/>
    <property type="evidence" value="ECO:0007669"/>
    <property type="project" value="UniProtKB-KW"/>
</dbReference>
<dbReference type="Proteomes" id="UP000184465">
    <property type="component" value="Unassembled WGS sequence"/>
</dbReference>
<dbReference type="InterPro" id="IPR041698">
    <property type="entry name" value="Methyltransf_25"/>
</dbReference>
<dbReference type="RefSeq" id="WP_073150385.1">
    <property type="nucleotide sequence ID" value="NZ_FRAG01000031.1"/>
</dbReference>
<accession>A0A1M6Q7B2</accession>
<protein>
    <submittedName>
        <fullName evidence="3">Ubiquinone/menaquinone biosynthesis C-methylase UbiE</fullName>
    </submittedName>
</protein>
<organism evidence="3 4">
    <name type="scientific">Paramaledivibacter caminithermalis (strain DSM 15212 / CIP 107654 / DViRD3)</name>
    <name type="common">Clostridium caminithermale</name>
    <dbReference type="NCBI Taxonomy" id="1121301"/>
    <lineage>
        <taxon>Bacteria</taxon>
        <taxon>Bacillati</taxon>
        <taxon>Bacillota</taxon>
        <taxon>Clostridia</taxon>
        <taxon>Peptostreptococcales</taxon>
        <taxon>Caminicellaceae</taxon>
        <taxon>Paramaledivibacter</taxon>
    </lineage>
</organism>
<evidence type="ECO:0000256" key="1">
    <source>
        <dbReference type="ARBA" id="ARBA00022679"/>
    </source>
</evidence>
<dbReference type="GO" id="GO:0032259">
    <property type="term" value="P:methylation"/>
    <property type="evidence" value="ECO:0007669"/>
    <property type="project" value="UniProtKB-KW"/>
</dbReference>